<dbReference type="GO" id="GO:0008927">
    <property type="term" value="F:mannonate dehydratase activity"/>
    <property type="evidence" value="ECO:0007669"/>
    <property type="project" value="UniProtKB-UniRule"/>
</dbReference>
<dbReference type="Gene3D" id="3.20.20.150">
    <property type="entry name" value="Divalent-metal-dependent TIM barrel enzymes"/>
    <property type="match status" value="1"/>
</dbReference>
<keyword evidence="8 9" id="KW-0456">Lyase</keyword>
<comment type="caution">
    <text evidence="10">The sequence shown here is derived from an EMBL/GenBank/DDBJ whole genome shotgun (WGS) entry which is preliminary data.</text>
</comment>
<keyword evidence="7 9" id="KW-0464">Manganese</keyword>
<evidence type="ECO:0000256" key="3">
    <source>
        <dbReference type="ARBA" id="ARBA00004892"/>
    </source>
</evidence>
<evidence type="ECO:0000313" key="11">
    <source>
        <dbReference type="Proteomes" id="UP000664096"/>
    </source>
</evidence>
<evidence type="ECO:0000256" key="8">
    <source>
        <dbReference type="ARBA" id="ARBA00023239"/>
    </source>
</evidence>
<evidence type="ECO:0000256" key="2">
    <source>
        <dbReference type="ARBA" id="ARBA00002713"/>
    </source>
</evidence>
<comment type="pathway">
    <text evidence="3 9">Carbohydrate metabolism; pentose and glucuronate interconversion.</text>
</comment>
<reference evidence="10" key="1">
    <citation type="submission" date="2020-12" db="EMBL/GenBank/DDBJ databases">
        <title>Oil enriched cultivation method for isolating marine PHA-producing bacteria.</title>
        <authorList>
            <person name="Zheng W."/>
            <person name="Yu S."/>
            <person name="Huang Y."/>
        </authorList>
    </citation>
    <scope>NUCLEOTIDE SEQUENCE</scope>
    <source>
        <strain evidence="10">SY-2-12</strain>
    </source>
</reference>
<dbReference type="EMBL" id="JAEKJZ010000004">
    <property type="protein sequence ID" value="MBN9672599.1"/>
    <property type="molecule type" value="Genomic_DNA"/>
</dbReference>
<dbReference type="SUPFAM" id="SSF51658">
    <property type="entry name" value="Xylose isomerase-like"/>
    <property type="match status" value="1"/>
</dbReference>
<dbReference type="PANTHER" id="PTHR30387:SF2">
    <property type="entry name" value="MANNONATE DEHYDRATASE"/>
    <property type="match status" value="1"/>
</dbReference>
<comment type="cofactor">
    <cofactor evidence="9">
        <name>Fe(2+)</name>
        <dbReference type="ChEBI" id="CHEBI:29033"/>
    </cofactor>
    <cofactor evidence="9">
        <name>Mn(2+)</name>
        <dbReference type="ChEBI" id="CHEBI:29035"/>
    </cofactor>
</comment>
<dbReference type="NCBIfam" id="TIGR00695">
    <property type="entry name" value="uxuA"/>
    <property type="match status" value="1"/>
</dbReference>
<comment type="catalytic activity">
    <reaction evidence="1 9">
        <text>D-mannonate = 2-dehydro-3-deoxy-D-gluconate + H2O</text>
        <dbReference type="Rhea" id="RHEA:20097"/>
        <dbReference type="ChEBI" id="CHEBI:15377"/>
        <dbReference type="ChEBI" id="CHEBI:17767"/>
        <dbReference type="ChEBI" id="CHEBI:57990"/>
        <dbReference type="EC" id="4.2.1.8"/>
    </reaction>
</comment>
<dbReference type="GO" id="GO:0008198">
    <property type="term" value="F:ferrous iron binding"/>
    <property type="evidence" value="ECO:0007669"/>
    <property type="project" value="TreeGrafter"/>
</dbReference>
<dbReference type="GO" id="GO:0042840">
    <property type="term" value="P:D-glucuronate catabolic process"/>
    <property type="evidence" value="ECO:0007669"/>
    <property type="project" value="TreeGrafter"/>
</dbReference>
<keyword evidence="6 9" id="KW-0408">Iron</keyword>
<evidence type="ECO:0000256" key="1">
    <source>
        <dbReference type="ARBA" id="ARBA00001794"/>
    </source>
</evidence>
<organism evidence="10 11">
    <name type="scientific">Roseibium aggregatum</name>
    <dbReference type="NCBI Taxonomy" id="187304"/>
    <lineage>
        <taxon>Bacteria</taxon>
        <taxon>Pseudomonadati</taxon>
        <taxon>Pseudomonadota</taxon>
        <taxon>Alphaproteobacteria</taxon>
        <taxon>Hyphomicrobiales</taxon>
        <taxon>Stappiaceae</taxon>
        <taxon>Roseibium</taxon>
    </lineage>
</organism>
<dbReference type="InterPro" id="IPR036237">
    <property type="entry name" value="Xyl_isomerase-like_sf"/>
</dbReference>
<dbReference type="InterPro" id="IPR004628">
    <property type="entry name" value="Man_deHydtase"/>
</dbReference>
<dbReference type="Proteomes" id="UP000664096">
    <property type="component" value="Unassembled WGS sequence"/>
</dbReference>
<dbReference type="NCBIfam" id="NF003027">
    <property type="entry name" value="PRK03906.1"/>
    <property type="match status" value="1"/>
</dbReference>
<accession>A0A939J6A6</accession>
<dbReference type="GO" id="GO:0030145">
    <property type="term" value="F:manganese ion binding"/>
    <property type="evidence" value="ECO:0007669"/>
    <property type="project" value="TreeGrafter"/>
</dbReference>
<evidence type="ECO:0000256" key="9">
    <source>
        <dbReference type="HAMAP-Rule" id="MF_00106"/>
    </source>
</evidence>
<name>A0A939J6A6_9HYPH</name>
<comment type="function">
    <text evidence="2 9">Catalyzes the dehydration of D-mannonate.</text>
</comment>
<evidence type="ECO:0000256" key="4">
    <source>
        <dbReference type="ARBA" id="ARBA00007389"/>
    </source>
</evidence>
<protein>
    <recommendedName>
        <fullName evidence="5 9">Mannonate dehydratase</fullName>
        <ecNumber evidence="5 9">4.2.1.8</ecNumber>
    </recommendedName>
    <alternativeName>
        <fullName evidence="9">D-mannonate hydro-lyase</fullName>
    </alternativeName>
</protein>
<sequence>MIESWRWFGPQDPVSLQDIRQAGATGIVTALHDIPNGTFWPEEDIAARREMIEAAGLEWVVTESIPVHEDIKTGAPGWEQWAQNWAGTVRALAHQGVKTICYNFMPVLDWTRTDLDYRLADGASALRFEFRAYAAFDLFILKREGAENDYSEEDIAEAEAYWAESSDAERNRLTANIIAGLPGSEESYTLESFSDCLASYREIGREDLFQNLKNFLDVVVPAAEEAGALLALHPDDPPRSLFGLPRIVSSLADLERIAAMNGSNAHGFTLCTGSLGAHPDNDLPAIVEALGARIHFTHLRATRRETDPRSFHEDAHLAGDIDMVAIVRAIRHLERKTQSALPMRPDHGHRILNDLTGTSTPGYPAIGRLRGLAELRGVSRAIDVLDGLETIPR</sequence>
<evidence type="ECO:0000256" key="5">
    <source>
        <dbReference type="ARBA" id="ARBA00012927"/>
    </source>
</evidence>
<evidence type="ECO:0000256" key="6">
    <source>
        <dbReference type="ARBA" id="ARBA00023004"/>
    </source>
</evidence>
<dbReference type="EC" id="4.2.1.8" evidence="5 9"/>
<dbReference type="RefSeq" id="WP_207142424.1">
    <property type="nucleotide sequence ID" value="NZ_JAEKJZ010000004.1"/>
</dbReference>
<dbReference type="HAMAP" id="MF_00106">
    <property type="entry name" value="UxuA"/>
    <property type="match status" value="1"/>
</dbReference>
<dbReference type="PANTHER" id="PTHR30387">
    <property type="entry name" value="MANNONATE DEHYDRATASE"/>
    <property type="match status" value="1"/>
</dbReference>
<dbReference type="AlphaFoldDB" id="A0A939J6A6"/>
<dbReference type="PIRSF" id="PIRSF016049">
    <property type="entry name" value="Man_dehyd"/>
    <property type="match status" value="1"/>
</dbReference>
<comment type="similarity">
    <text evidence="4 9">Belongs to the mannonate dehydratase family.</text>
</comment>
<evidence type="ECO:0000256" key="7">
    <source>
        <dbReference type="ARBA" id="ARBA00023211"/>
    </source>
</evidence>
<dbReference type="Pfam" id="PF03786">
    <property type="entry name" value="UxuA"/>
    <property type="match status" value="1"/>
</dbReference>
<proteinExistence type="inferred from homology"/>
<evidence type="ECO:0000313" key="10">
    <source>
        <dbReference type="EMBL" id="MBN9672599.1"/>
    </source>
</evidence>
<gene>
    <name evidence="9 10" type="primary">uxuA</name>
    <name evidence="10" type="ORF">JF539_19755</name>
</gene>